<dbReference type="EMBL" id="UZAE01013129">
    <property type="protein sequence ID" value="VDO08357.1"/>
    <property type="molecule type" value="Genomic_DNA"/>
</dbReference>
<feature type="compositionally biased region" description="Basic and acidic residues" evidence="7">
    <location>
        <begin position="107"/>
        <end position="144"/>
    </location>
</feature>
<keyword evidence="4" id="KW-0812">Transmembrane</keyword>
<keyword evidence="9" id="KW-1185">Reference proteome</keyword>
<keyword evidence="5" id="KW-1133">Transmembrane helix</keyword>
<feature type="region of interest" description="Disordered" evidence="7">
    <location>
        <begin position="29"/>
        <end position="144"/>
    </location>
</feature>
<dbReference type="STRING" id="102285.A0A0R3TSJ1"/>
<dbReference type="OrthoDB" id="2285710at2759"/>
<evidence type="ECO:0000256" key="5">
    <source>
        <dbReference type="ARBA" id="ARBA00022989"/>
    </source>
</evidence>
<feature type="compositionally biased region" description="Basic residues" evidence="7">
    <location>
        <begin position="41"/>
        <end position="55"/>
    </location>
</feature>
<name>A0A0R3TSJ1_RODNA</name>
<evidence type="ECO:0000256" key="6">
    <source>
        <dbReference type="ARBA" id="ARBA00023136"/>
    </source>
</evidence>
<dbReference type="Gene3D" id="1.10.10.10">
    <property type="entry name" value="Winged helix-like DNA-binding domain superfamily/Winged helix DNA-binding domain"/>
    <property type="match status" value="1"/>
</dbReference>
<feature type="compositionally biased region" description="Acidic residues" evidence="7">
    <location>
        <begin position="69"/>
        <end position="84"/>
    </location>
</feature>
<dbReference type="AlphaFoldDB" id="A0A0R3TSJ1"/>
<dbReference type="Proteomes" id="UP000278807">
    <property type="component" value="Unassembled WGS sequence"/>
</dbReference>
<evidence type="ECO:0000313" key="8">
    <source>
        <dbReference type="EMBL" id="VDO08357.1"/>
    </source>
</evidence>
<dbReference type="InterPro" id="IPR036388">
    <property type="entry name" value="WH-like_DNA-bd_sf"/>
</dbReference>
<dbReference type="PANTHER" id="PTHR48176">
    <property type="entry name" value="DDRGK DOMAIN-CONTAINING PROTEIN 1"/>
    <property type="match status" value="1"/>
</dbReference>
<dbReference type="GO" id="GO:0044389">
    <property type="term" value="F:ubiquitin-like protein ligase binding"/>
    <property type="evidence" value="ECO:0007669"/>
    <property type="project" value="TreeGrafter"/>
</dbReference>
<evidence type="ECO:0000256" key="4">
    <source>
        <dbReference type="ARBA" id="ARBA00022692"/>
    </source>
</evidence>
<protein>
    <recommendedName>
        <fullName evidence="3">DDRGK domain-containing protein 1</fullName>
    </recommendedName>
</protein>
<dbReference type="PANTHER" id="PTHR48176:SF1">
    <property type="entry name" value="DDRGK DOMAIN-CONTAINING PROTEIN 1"/>
    <property type="match status" value="1"/>
</dbReference>
<organism evidence="10">
    <name type="scientific">Rodentolepis nana</name>
    <name type="common">Dwarf tapeworm</name>
    <name type="synonym">Hymenolepis nana</name>
    <dbReference type="NCBI Taxonomy" id="102285"/>
    <lineage>
        <taxon>Eukaryota</taxon>
        <taxon>Metazoa</taxon>
        <taxon>Spiralia</taxon>
        <taxon>Lophotrochozoa</taxon>
        <taxon>Platyhelminthes</taxon>
        <taxon>Cestoda</taxon>
        <taxon>Eucestoda</taxon>
        <taxon>Cyclophyllidea</taxon>
        <taxon>Hymenolepididae</taxon>
        <taxon>Rodentolepis</taxon>
    </lineage>
</organism>
<evidence type="ECO:0000256" key="2">
    <source>
        <dbReference type="ARBA" id="ARBA00009829"/>
    </source>
</evidence>
<dbReference type="WBParaSite" id="HNAJ_0001061601-mRNA-1">
    <property type="protein sequence ID" value="HNAJ_0001061601-mRNA-1"/>
    <property type="gene ID" value="HNAJ_0001061601"/>
</dbReference>
<evidence type="ECO:0000313" key="9">
    <source>
        <dbReference type="Proteomes" id="UP000278807"/>
    </source>
</evidence>
<dbReference type="InterPro" id="IPR019153">
    <property type="entry name" value="DDRGK_dom-contain"/>
</dbReference>
<evidence type="ECO:0000256" key="7">
    <source>
        <dbReference type="SAM" id="MobiDB-lite"/>
    </source>
</evidence>
<dbReference type="SMART" id="SM01128">
    <property type="entry name" value="DDRGK"/>
    <property type="match status" value="1"/>
</dbReference>
<dbReference type="SUPFAM" id="SSF46785">
    <property type="entry name" value="Winged helix' DNA-binding domain"/>
    <property type="match status" value="1"/>
</dbReference>
<gene>
    <name evidence="8" type="ORF">HNAJ_LOCUS10613</name>
</gene>
<dbReference type="InterPro" id="IPR036390">
    <property type="entry name" value="WH_DNA-bd_sf"/>
</dbReference>
<sequence>MDPILLGLTCILCAVAFYLLFIEGKSWGNSQRADRRQGASNRRRPANAAARRHQQQRAAAQAPRLMTESDFESLSENSDSESSETDTGNSPTSDAPKKKIGTKKAQKLAEKQRRKEEREAEEKYREAMRKKEDEEIRKRKEAVAKEEAAEAAKAAAEEKRRLEQEAREQIEYERLKSTFSIAGEGVGVQQLDEEAEAQLNLEFIETIKNAKLISLERICVKFDMKTDACVEKIKTLLSEGSLSGVLDDRGKFLFIEPSEYEAIAKFIELRGRVTIAELVEHGNKVIKARS</sequence>
<dbReference type="Pfam" id="PF09756">
    <property type="entry name" value="DDRGK"/>
    <property type="match status" value="1"/>
</dbReference>
<reference evidence="10" key="1">
    <citation type="submission" date="2017-02" db="UniProtKB">
        <authorList>
            <consortium name="WormBaseParasite"/>
        </authorList>
    </citation>
    <scope>IDENTIFICATION</scope>
</reference>
<dbReference type="GO" id="GO:0016020">
    <property type="term" value="C:membrane"/>
    <property type="evidence" value="ECO:0007669"/>
    <property type="project" value="UniProtKB-SubCell"/>
</dbReference>
<evidence type="ECO:0000256" key="3">
    <source>
        <dbReference type="ARBA" id="ARBA00018218"/>
    </source>
</evidence>
<comment type="subcellular location">
    <subcellularLocation>
        <location evidence="1">Membrane</location>
        <topology evidence="1">Single-pass membrane protein</topology>
    </subcellularLocation>
</comment>
<proteinExistence type="inferred from homology"/>
<comment type="similarity">
    <text evidence="2">Belongs to the DDRGK1 family.</text>
</comment>
<reference evidence="8 9" key="2">
    <citation type="submission" date="2018-11" db="EMBL/GenBank/DDBJ databases">
        <authorList>
            <consortium name="Pathogen Informatics"/>
        </authorList>
    </citation>
    <scope>NUCLEOTIDE SEQUENCE [LARGE SCALE GENOMIC DNA]</scope>
</reference>
<evidence type="ECO:0000313" key="10">
    <source>
        <dbReference type="WBParaSite" id="HNAJ_0001061601-mRNA-1"/>
    </source>
</evidence>
<keyword evidence="6" id="KW-0472">Membrane</keyword>
<evidence type="ECO:0000256" key="1">
    <source>
        <dbReference type="ARBA" id="ARBA00004167"/>
    </source>
</evidence>
<dbReference type="InterPro" id="IPR050899">
    <property type="entry name" value="DDRGK_domain-containing"/>
</dbReference>
<accession>A0A0R3TSJ1</accession>